<protein>
    <submittedName>
        <fullName evidence="2">Uncharacterized protein</fullName>
    </submittedName>
</protein>
<comment type="caution">
    <text evidence="2">The sequence shown here is derived from an EMBL/GenBank/DDBJ whole genome shotgun (WGS) entry which is preliminary data.</text>
</comment>
<gene>
    <name evidence="2" type="ORF">H8709_03310</name>
</gene>
<feature type="transmembrane region" description="Helical" evidence="1">
    <location>
        <begin position="6"/>
        <end position="22"/>
    </location>
</feature>
<sequence length="115" mass="12699">MLVECWSVILIVLAICVVYLKSHRNQYAFTVLPLCILPFAHIIGGPLSRWIHPYVPLNHSETAVVIDLLGLALATLFLGLTSKNIRSKKARVGFLICCTLFDLILAAVLVESNIV</sequence>
<keyword evidence="3" id="KW-1185">Reference proteome</keyword>
<proteinExistence type="predicted"/>
<evidence type="ECO:0000313" key="3">
    <source>
        <dbReference type="Proteomes" id="UP000660861"/>
    </source>
</evidence>
<keyword evidence="1" id="KW-0812">Transmembrane</keyword>
<name>A0A926ECH9_9FIRM</name>
<dbReference type="AlphaFoldDB" id="A0A926ECH9"/>
<organism evidence="2 3">
    <name type="scientific">Zongyangia hominis</name>
    <dbReference type="NCBI Taxonomy" id="2763677"/>
    <lineage>
        <taxon>Bacteria</taxon>
        <taxon>Bacillati</taxon>
        <taxon>Bacillota</taxon>
        <taxon>Clostridia</taxon>
        <taxon>Eubacteriales</taxon>
        <taxon>Oscillospiraceae</taxon>
        <taxon>Zongyangia</taxon>
    </lineage>
</organism>
<evidence type="ECO:0000256" key="1">
    <source>
        <dbReference type="SAM" id="Phobius"/>
    </source>
</evidence>
<dbReference type="Proteomes" id="UP000660861">
    <property type="component" value="Unassembled WGS sequence"/>
</dbReference>
<dbReference type="RefSeq" id="WP_262396941.1">
    <property type="nucleotide sequence ID" value="NZ_JACRTC010000001.1"/>
</dbReference>
<feature type="transmembrane region" description="Helical" evidence="1">
    <location>
        <begin position="63"/>
        <end position="80"/>
    </location>
</feature>
<feature type="transmembrane region" description="Helical" evidence="1">
    <location>
        <begin position="29"/>
        <end position="51"/>
    </location>
</feature>
<dbReference type="EMBL" id="JACRTC010000001">
    <property type="protein sequence ID" value="MBC8569854.1"/>
    <property type="molecule type" value="Genomic_DNA"/>
</dbReference>
<keyword evidence="1" id="KW-0472">Membrane</keyword>
<feature type="transmembrane region" description="Helical" evidence="1">
    <location>
        <begin position="92"/>
        <end position="110"/>
    </location>
</feature>
<accession>A0A926ECH9</accession>
<keyword evidence="1" id="KW-1133">Transmembrane helix</keyword>
<reference evidence="2" key="1">
    <citation type="submission" date="2020-08" db="EMBL/GenBank/DDBJ databases">
        <title>Genome public.</title>
        <authorList>
            <person name="Liu C."/>
            <person name="Sun Q."/>
        </authorList>
    </citation>
    <scope>NUCLEOTIDE SEQUENCE</scope>
    <source>
        <strain evidence="2">NSJ-54</strain>
    </source>
</reference>
<evidence type="ECO:0000313" key="2">
    <source>
        <dbReference type="EMBL" id="MBC8569854.1"/>
    </source>
</evidence>